<gene>
    <name evidence="3" type="ORF">DFP95_102434</name>
</gene>
<protein>
    <submittedName>
        <fullName evidence="3">Uncharacterized protein DUF4367</fullName>
    </submittedName>
</protein>
<dbReference type="RefSeq" id="WP_115991745.1">
    <property type="nucleotide sequence ID" value="NZ_QRDY01000002.1"/>
</dbReference>
<organism evidence="3 4">
    <name type="scientific">Cohnella lupini</name>
    <dbReference type="NCBI Taxonomy" id="1294267"/>
    <lineage>
        <taxon>Bacteria</taxon>
        <taxon>Bacillati</taxon>
        <taxon>Bacillota</taxon>
        <taxon>Bacilli</taxon>
        <taxon>Bacillales</taxon>
        <taxon>Paenibacillaceae</taxon>
        <taxon>Cohnella</taxon>
    </lineage>
</organism>
<dbReference type="Proteomes" id="UP000256869">
    <property type="component" value="Unassembled WGS sequence"/>
</dbReference>
<dbReference type="InterPro" id="IPR025377">
    <property type="entry name" value="DUF4367"/>
</dbReference>
<comment type="caution">
    <text evidence="3">The sequence shown here is derived from an EMBL/GenBank/DDBJ whole genome shotgun (WGS) entry which is preliminary data.</text>
</comment>
<accession>A0A3D9ITD1</accession>
<dbReference type="EMBL" id="QRDY01000002">
    <property type="protein sequence ID" value="RED65012.1"/>
    <property type="molecule type" value="Genomic_DNA"/>
</dbReference>
<keyword evidence="1" id="KW-0472">Membrane</keyword>
<keyword evidence="1" id="KW-1133">Transmembrane helix</keyword>
<evidence type="ECO:0000259" key="2">
    <source>
        <dbReference type="Pfam" id="PF14285"/>
    </source>
</evidence>
<proteinExistence type="predicted"/>
<feature type="domain" description="DUF4367" evidence="2">
    <location>
        <begin position="149"/>
        <end position="257"/>
    </location>
</feature>
<evidence type="ECO:0000313" key="4">
    <source>
        <dbReference type="Proteomes" id="UP000256869"/>
    </source>
</evidence>
<dbReference type="OrthoDB" id="2599781at2"/>
<feature type="transmembrane region" description="Helical" evidence="1">
    <location>
        <begin position="51"/>
        <end position="69"/>
    </location>
</feature>
<evidence type="ECO:0000313" key="3">
    <source>
        <dbReference type="EMBL" id="RED65012.1"/>
    </source>
</evidence>
<keyword evidence="1" id="KW-0812">Transmembrane</keyword>
<dbReference type="AlphaFoldDB" id="A0A3D9ITD1"/>
<keyword evidence="4" id="KW-1185">Reference proteome</keyword>
<name>A0A3D9ITD1_9BACL</name>
<evidence type="ECO:0000256" key="1">
    <source>
        <dbReference type="SAM" id="Phobius"/>
    </source>
</evidence>
<dbReference type="Pfam" id="PF14285">
    <property type="entry name" value="DUF4367"/>
    <property type="match status" value="1"/>
</dbReference>
<reference evidence="3 4" key="1">
    <citation type="submission" date="2018-07" db="EMBL/GenBank/DDBJ databases">
        <title>Genomic Encyclopedia of Type Strains, Phase III (KMG-III): the genomes of soil and plant-associated and newly described type strains.</title>
        <authorList>
            <person name="Whitman W."/>
        </authorList>
    </citation>
    <scope>NUCLEOTIDE SEQUENCE [LARGE SCALE GENOMIC DNA]</scope>
    <source>
        <strain evidence="3 4">CECT 8236</strain>
    </source>
</reference>
<sequence length="263" mass="29074">MINAQFDRLFDSAFEASEALDHIAVDHVSSWHKVQKRLNTRGKRKKLRSTLTKLAVVAASLMIGAAIFGNTRAVKAIDPLYSTLKEYPSGLMAFFFGRDSDSDPTKALGEPPPAYAEGLNVEKINETTYKVTANLQQSERLLSFRAPSFGFIPDRYSFYRAELFFRDGKDKADNVAFTFINEKERLMTISMEKLAPNTSLGSVTQTGGATSEKIDLAGVPGILYLSGTGSFLEVVKNGIYTNMGGDVPSDQLIKMYEEFYSGK</sequence>